<evidence type="ECO:0000256" key="3">
    <source>
        <dbReference type="ARBA" id="ARBA00023125"/>
    </source>
</evidence>
<dbReference type="InterPro" id="IPR002104">
    <property type="entry name" value="Integrase_catalytic"/>
</dbReference>
<dbReference type="InterPro" id="IPR010998">
    <property type="entry name" value="Integrase_recombinase_N"/>
</dbReference>
<dbReference type="RefSeq" id="WP_039422986.1">
    <property type="nucleotide sequence ID" value="NZ_JAANCI010000010.1"/>
</dbReference>
<gene>
    <name evidence="6" type="ORF">OR61_10590</name>
</gene>
<dbReference type="Gene3D" id="1.10.443.10">
    <property type="entry name" value="Intergrase catalytic core"/>
    <property type="match status" value="1"/>
</dbReference>
<sequence length="401" mass="43953">MPRTHHRLSPAFVQLAKKGAAKPGRYSDGGNLALRVGQGGAASWTFEFVRAGQRREFGLGSVGVIGLADARAQAASLRADLAAGIAPQTVRARTQASIVLTFRAATEKYISGKVSAMKNDKHKAQWRNTLETYAYPYIGDMDVKQIDTPHVLAVLDPIWATKNETASRVRGRIERVLAWATVSGYRVGDNPARWRGHLSEALAAPAQAKKVEHHAALPYTELPAFLSALRGQIGVGSQALRFAILTACRTGEVIGARWCEFDFHDNVWTIPAERMKAGKEHRVPLSGAALEILVAMKHFAPEGGGDFVFPGAKNGAPLSNMAMLAVLKRMRRTDITAHGFRSTFRDWAGQETHHPREVIEHALAHQLKSKTEAAYARGDLLRKRRALMEDWADYAAPPVFT</sequence>
<evidence type="ECO:0000256" key="2">
    <source>
        <dbReference type="ARBA" id="ARBA00022908"/>
    </source>
</evidence>
<evidence type="ECO:0000313" key="6">
    <source>
        <dbReference type="EMBL" id="KHM94936.1"/>
    </source>
</evidence>
<keyword evidence="4" id="KW-0233">DNA recombination</keyword>
<dbReference type="InterPro" id="IPR013762">
    <property type="entry name" value="Integrase-like_cat_sf"/>
</dbReference>
<dbReference type="InterPro" id="IPR011010">
    <property type="entry name" value="DNA_brk_join_enz"/>
</dbReference>
<evidence type="ECO:0000313" key="7">
    <source>
        <dbReference type="Proteomes" id="UP000030969"/>
    </source>
</evidence>
<comment type="caution">
    <text evidence="6">The sequence shown here is derived from an EMBL/GenBank/DDBJ whole genome shotgun (WGS) entry which is preliminary data.</text>
</comment>
<dbReference type="PANTHER" id="PTHR30629">
    <property type="entry name" value="PROPHAGE INTEGRASE"/>
    <property type="match status" value="1"/>
</dbReference>
<dbReference type="SUPFAM" id="SSF56349">
    <property type="entry name" value="DNA breaking-rejoining enzymes"/>
    <property type="match status" value="1"/>
</dbReference>
<name>A0AAJ0N522_9XANT</name>
<dbReference type="GO" id="GO:0015074">
    <property type="term" value="P:DNA integration"/>
    <property type="evidence" value="ECO:0007669"/>
    <property type="project" value="UniProtKB-KW"/>
</dbReference>
<organism evidence="6 7">
    <name type="scientific">Xanthomonas vesicatoria</name>
    <dbReference type="NCBI Taxonomy" id="56460"/>
    <lineage>
        <taxon>Bacteria</taxon>
        <taxon>Pseudomonadati</taxon>
        <taxon>Pseudomonadota</taxon>
        <taxon>Gammaproteobacteria</taxon>
        <taxon>Lysobacterales</taxon>
        <taxon>Lysobacteraceae</taxon>
        <taxon>Xanthomonas</taxon>
    </lineage>
</organism>
<dbReference type="Pfam" id="PF00589">
    <property type="entry name" value="Phage_integrase"/>
    <property type="match status" value="1"/>
</dbReference>
<dbReference type="AlphaFoldDB" id="A0AAJ0N522"/>
<dbReference type="Pfam" id="PF13356">
    <property type="entry name" value="Arm-DNA-bind_3"/>
    <property type="match status" value="1"/>
</dbReference>
<dbReference type="InterPro" id="IPR038488">
    <property type="entry name" value="Integrase_DNA-bd_sf"/>
</dbReference>
<accession>A0AAJ0N522</accession>
<keyword evidence="3" id="KW-0238">DNA-binding</keyword>
<evidence type="ECO:0000259" key="5">
    <source>
        <dbReference type="PROSITE" id="PS51898"/>
    </source>
</evidence>
<dbReference type="PROSITE" id="PS51898">
    <property type="entry name" value="TYR_RECOMBINASE"/>
    <property type="match status" value="1"/>
</dbReference>
<dbReference type="Proteomes" id="UP000030969">
    <property type="component" value="Unassembled WGS sequence"/>
</dbReference>
<dbReference type="InterPro" id="IPR050808">
    <property type="entry name" value="Phage_Integrase"/>
</dbReference>
<dbReference type="EMBL" id="JSYJ01000052">
    <property type="protein sequence ID" value="KHM94936.1"/>
    <property type="molecule type" value="Genomic_DNA"/>
</dbReference>
<keyword evidence="2" id="KW-0229">DNA integration</keyword>
<protein>
    <submittedName>
        <fullName evidence="6">Integrase</fullName>
    </submittedName>
</protein>
<dbReference type="GO" id="GO:0006310">
    <property type="term" value="P:DNA recombination"/>
    <property type="evidence" value="ECO:0007669"/>
    <property type="project" value="UniProtKB-KW"/>
</dbReference>
<dbReference type="InterPro" id="IPR053876">
    <property type="entry name" value="Phage_int_M"/>
</dbReference>
<dbReference type="PANTHER" id="PTHR30629:SF2">
    <property type="entry name" value="PROPHAGE INTEGRASE INTS-RELATED"/>
    <property type="match status" value="1"/>
</dbReference>
<evidence type="ECO:0000256" key="4">
    <source>
        <dbReference type="ARBA" id="ARBA00023172"/>
    </source>
</evidence>
<reference evidence="6 7" key="1">
    <citation type="submission" date="2014-11" db="EMBL/GenBank/DDBJ databases">
        <title>Draft Genome Sequences of Xanthomonas vesicatoria Strains from the Balkan Peninsula.</title>
        <authorList>
            <person name="Vancheva T."/>
            <person name="Lefeuvre P."/>
            <person name="Bogatzevska N."/>
            <person name="Moncheva P."/>
            <person name="Koebnik R."/>
        </authorList>
    </citation>
    <scope>NUCLEOTIDE SEQUENCE [LARGE SCALE GENOMIC DNA]</scope>
    <source>
        <strain evidence="6 7">53M</strain>
    </source>
</reference>
<dbReference type="InterPro" id="IPR025166">
    <property type="entry name" value="Integrase_DNA_bind_dom"/>
</dbReference>
<dbReference type="Gene3D" id="3.30.160.390">
    <property type="entry name" value="Integrase, DNA-binding domain"/>
    <property type="match status" value="1"/>
</dbReference>
<comment type="similarity">
    <text evidence="1">Belongs to the 'phage' integrase family.</text>
</comment>
<feature type="domain" description="Tyr recombinase" evidence="5">
    <location>
        <begin position="212"/>
        <end position="388"/>
    </location>
</feature>
<dbReference type="Gene3D" id="1.10.150.130">
    <property type="match status" value="1"/>
</dbReference>
<dbReference type="CDD" id="cd00801">
    <property type="entry name" value="INT_P4_C"/>
    <property type="match status" value="1"/>
</dbReference>
<proteinExistence type="inferred from homology"/>
<dbReference type="GO" id="GO:0003677">
    <property type="term" value="F:DNA binding"/>
    <property type="evidence" value="ECO:0007669"/>
    <property type="project" value="UniProtKB-KW"/>
</dbReference>
<evidence type="ECO:0000256" key="1">
    <source>
        <dbReference type="ARBA" id="ARBA00008857"/>
    </source>
</evidence>
<dbReference type="Pfam" id="PF22022">
    <property type="entry name" value="Phage_int_M"/>
    <property type="match status" value="1"/>
</dbReference>